<keyword evidence="2" id="KW-0255">Endonuclease</keyword>
<dbReference type="PANTHER" id="PTHR43581:SF4">
    <property type="entry name" value="ATP_GTP PHOSPHATASE"/>
    <property type="match status" value="1"/>
</dbReference>
<dbReference type="KEGG" id="gxy:GLX_17050"/>
<dbReference type="InterPro" id="IPR041685">
    <property type="entry name" value="AAA_GajA/Old/RecF-like"/>
</dbReference>
<dbReference type="Gene3D" id="3.40.50.300">
    <property type="entry name" value="P-loop containing nucleotide triphosphate hydrolases"/>
    <property type="match status" value="1"/>
</dbReference>
<proteinExistence type="predicted"/>
<dbReference type="AlphaFoldDB" id="G2I7M0"/>
<dbReference type="EMBL" id="AP012159">
    <property type="protein sequence ID" value="BAK84117.1"/>
    <property type="molecule type" value="Genomic_DNA"/>
</dbReference>
<dbReference type="PATRIC" id="fig|634177.7.peg.1947"/>
<sequence>MKIKKVTAKNFRTLQDFEVSFDNTYSAISGKNNCGKSAIFKILQHFLIKDVRDSIFSVHEDITYEEDLTKWLPQDKQEKIEIEVDLEISDEKDPEIFFSINSYAGKLVKGKIIELKLHQEFISANESKLTCKIDNAVVEDRSSVEILKKLRNSNALIFHNSVSPGRSFFLGGQGILEVVEAHFSADDLKKITAAKKALQTKIKSATKAHKGEIDKLLGKLNDKYQVELSAVDGSKNSSYSLDVRLADKSVAVPLKDWGAGTQNRTRLLMTILEAIRKKTNSNDQERLSPVLLIEEPESFLHPSAQSDFGHVLSSLSEEYDIQMVVNTHSPYLLNVKKPDANILLDRKTFRNSLRETSIVPTNGDKWMLPFSKILGVVPEDFDGWSKIFGTKFGKIILVEGAIDVEYFQFFKEKYPSIYQIDSSIGILPYNGKDALKNTQILKFMLSRMDQSFITFDFDAKEEIQKKLEAIDLLEDVDFCAVGRAEAGAGCIEGLVPKQIKAKVYAENVDIVQALTSANTKEKNDARNKIKAKMLEETKKPHSLRKIFLNLRNSFRK</sequence>
<dbReference type="RefSeq" id="WP_014105650.1">
    <property type="nucleotide sequence ID" value="NC_016027.1"/>
</dbReference>
<keyword evidence="2" id="KW-0378">Hydrolase</keyword>
<reference evidence="3" key="1">
    <citation type="journal article" date="2011" name="J. Bacteriol.">
        <title>Complete genome sequence of NBRC 3288, a unique cellulose-nonproducing strain of Gluconacetobacter xylinus isolated from vinegar.</title>
        <authorList>
            <person name="Ogino H."/>
            <person name="Azuma Y."/>
            <person name="Hosoyama A."/>
            <person name="Nakazawa H."/>
            <person name="Matsutani M."/>
            <person name="Hasegawa A."/>
            <person name="Otsuyama K."/>
            <person name="Matsushita K."/>
            <person name="Fujita N."/>
            <person name="Shirai M."/>
        </authorList>
    </citation>
    <scope>NUCLEOTIDE SEQUENCE [LARGE SCALE GENOMIC DNA]</scope>
    <source>
        <strain evidence="3">NBRC 3288 / BCRC 11682 / LMG 1693</strain>
    </source>
</reference>
<evidence type="ECO:0000313" key="3">
    <source>
        <dbReference type="Proteomes" id="UP000009044"/>
    </source>
</evidence>
<dbReference type="GO" id="GO:0004519">
    <property type="term" value="F:endonuclease activity"/>
    <property type="evidence" value="ECO:0007669"/>
    <property type="project" value="UniProtKB-KW"/>
</dbReference>
<organism evidence="2 3">
    <name type="scientific">Komagataeibacter medellinensis (strain NBRC 3288 / BCRC 11682 / LMG 1693 / Kondo 51)</name>
    <name type="common">Gluconacetobacter medellinensis</name>
    <dbReference type="NCBI Taxonomy" id="634177"/>
    <lineage>
        <taxon>Bacteria</taxon>
        <taxon>Pseudomonadati</taxon>
        <taxon>Pseudomonadota</taxon>
        <taxon>Alphaproteobacteria</taxon>
        <taxon>Acetobacterales</taxon>
        <taxon>Acetobacteraceae</taxon>
        <taxon>Komagataeibacter</taxon>
    </lineage>
</organism>
<evidence type="ECO:0000313" key="2">
    <source>
        <dbReference type="EMBL" id="BAK84117.1"/>
    </source>
</evidence>
<dbReference type="STRING" id="634177.GLX_17050"/>
<protein>
    <submittedName>
        <fullName evidence="2">ATP-dependent endonuclease of the OLD family</fullName>
    </submittedName>
</protein>
<dbReference type="Pfam" id="PF13175">
    <property type="entry name" value="AAA_15"/>
    <property type="match status" value="1"/>
</dbReference>
<dbReference type="eggNOG" id="COG4637">
    <property type="taxonomic scope" value="Bacteria"/>
</dbReference>
<dbReference type="PANTHER" id="PTHR43581">
    <property type="entry name" value="ATP/GTP PHOSPHATASE"/>
    <property type="match status" value="1"/>
</dbReference>
<dbReference type="HOGENOM" id="CLU_485524_0_0_5"/>
<dbReference type="Proteomes" id="UP000009044">
    <property type="component" value="Chromosome"/>
</dbReference>
<dbReference type="InterPro" id="IPR027417">
    <property type="entry name" value="P-loop_NTPase"/>
</dbReference>
<feature type="domain" description="Endonuclease GajA/Old nuclease/RecF-like AAA" evidence="1">
    <location>
        <begin position="52"/>
        <end position="332"/>
    </location>
</feature>
<accession>G2I7M0</accession>
<gene>
    <name evidence="2" type="ordered locus">GLX_17050</name>
</gene>
<name>G2I7M0_KOMMN</name>
<keyword evidence="2" id="KW-0540">Nuclease</keyword>
<dbReference type="InterPro" id="IPR051396">
    <property type="entry name" value="Bact_Antivir_Def_Nuclease"/>
</dbReference>
<dbReference type="SUPFAM" id="SSF52540">
    <property type="entry name" value="P-loop containing nucleoside triphosphate hydrolases"/>
    <property type="match status" value="1"/>
</dbReference>
<evidence type="ECO:0000259" key="1">
    <source>
        <dbReference type="Pfam" id="PF13175"/>
    </source>
</evidence>